<proteinExistence type="predicted"/>
<dbReference type="Proteomes" id="UP000029447">
    <property type="component" value="Unassembled WGS sequence"/>
</dbReference>
<name>A0ABR4VIG2_9GAMM</name>
<evidence type="ECO:0000256" key="1">
    <source>
        <dbReference type="SAM" id="Phobius"/>
    </source>
</evidence>
<accession>A0ABR4VIG2</accession>
<gene>
    <name evidence="2" type="ORF">KU75_24375</name>
</gene>
<feature type="transmembrane region" description="Helical" evidence="1">
    <location>
        <begin position="56"/>
        <end position="77"/>
    </location>
</feature>
<sequence length="258" mass="29526">MVKENKPAEFSVLATAVLFVATVTLLVLAGGLLWWYWGEDLSTEWDVIRRIMTACFVVWGVSLCVLVLGFIAFHLMIRDKVMGEASSRPVKKKRTPRLPLKADISSHLRRRYNLFWRRKTRLLLITGDEAAIELLVPGLQENQWLEGHRTVLIYGGSLTAEIDAEKYTALRKLRRGRPLDGIVRVMPESLNLTSQISDNDLRGLEKVGELLRYQPPVWLWQLCDSDWSQNGRTEQAVGAFFPLRAKPDDITRQLENLL</sequence>
<keyword evidence="1" id="KW-0472">Membrane</keyword>
<protein>
    <submittedName>
        <fullName evidence="2">Type VI secretion protein VasK</fullName>
    </submittedName>
</protein>
<comment type="caution">
    <text evidence="2">The sequence shown here is derived from an EMBL/GenBank/DDBJ whole genome shotgun (WGS) entry which is preliminary data.</text>
</comment>
<reference evidence="2 3" key="1">
    <citation type="submission" date="2014-08" db="EMBL/GenBank/DDBJ databases">
        <title>Genome sequences of NCPPB Pectobacterium isolates.</title>
        <authorList>
            <person name="Glover R.H."/>
            <person name="Sapp M."/>
            <person name="Elphinstone J."/>
        </authorList>
    </citation>
    <scope>NUCLEOTIDE SEQUENCE [LARGE SCALE GENOMIC DNA]</scope>
    <source>
        <strain evidence="2 3">NCPPB3841</strain>
    </source>
</reference>
<organism evidence="2 3">
    <name type="scientific">Pectobacterium odoriferum</name>
    <dbReference type="NCBI Taxonomy" id="78398"/>
    <lineage>
        <taxon>Bacteria</taxon>
        <taxon>Pseudomonadati</taxon>
        <taxon>Pseudomonadota</taxon>
        <taxon>Gammaproteobacteria</taxon>
        <taxon>Enterobacterales</taxon>
        <taxon>Pectobacteriaceae</taxon>
        <taxon>Pectobacterium</taxon>
    </lineage>
</organism>
<dbReference type="EMBL" id="JQOF01000054">
    <property type="protein sequence ID" value="KGA39148.1"/>
    <property type="molecule type" value="Genomic_DNA"/>
</dbReference>
<evidence type="ECO:0000313" key="2">
    <source>
        <dbReference type="EMBL" id="KGA39148.1"/>
    </source>
</evidence>
<feature type="non-terminal residue" evidence="2">
    <location>
        <position position="258"/>
    </location>
</feature>
<keyword evidence="1" id="KW-1133">Transmembrane helix</keyword>
<evidence type="ECO:0000313" key="3">
    <source>
        <dbReference type="Proteomes" id="UP000029447"/>
    </source>
</evidence>
<keyword evidence="1" id="KW-0812">Transmembrane</keyword>
<keyword evidence="3" id="KW-1185">Reference proteome</keyword>
<feature type="transmembrane region" description="Helical" evidence="1">
    <location>
        <begin position="12"/>
        <end position="36"/>
    </location>
</feature>